<sequence>MSWAAPSMEPVPGDPAASGVEALPGCWVLSPAEQLRAARRLQRLQRERAALPVPRPLPLLFVPGVGATRLALHDGAALWDPDAAALPDGGEGAAKPWRQPVRVLSDHGADPCGAQGAALVAAAHRLPASARAAGLGALPPLGAALQARYQALKDRGWTALLQAYWPLAERLQAGDSTLVPISAHAFGWDWRSLSAATVERLRWHVARLLERTGAPALVLLAEGAGQSLVQQALHGAAGGHVLAVYVLDAVAPLPAAAGVPWVPVCRRGAGPRPPGGAVASFGLRRWQAMAAGHPGLAPDVPECLGGNAHMPAAEAAPALLADTLPQACNGLLRDAALRAWSRAAAGMAAYPPFEGPA</sequence>
<evidence type="ECO:0000313" key="2">
    <source>
        <dbReference type="Proteomes" id="UP001336250"/>
    </source>
</evidence>
<dbReference type="Proteomes" id="UP001336250">
    <property type="component" value="Unassembled WGS sequence"/>
</dbReference>
<comment type="caution">
    <text evidence="1">The sequence shown here is derived from an EMBL/GenBank/DDBJ whole genome shotgun (WGS) entry which is preliminary data.</text>
</comment>
<keyword evidence="2" id="KW-1185">Reference proteome</keyword>
<dbReference type="AlphaFoldDB" id="A0AAW9QCA2"/>
<protein>
    <submittedName>
        <fullName evidence="1">Uncharacterized protein</fullName>
    </submittedName>
</protein>
<reference evidence="1 2" key="1">
    <citation type="submission" date="2024-02" db="EMBL/GenBank/DDBJ databases">
        <title>Genome sequence of Aquincola sp. MAHUQ-54.</title>
        <authorList>
            <person name="Huq M.A."/>
        </authorList>
    </citation>
    <scope>NUCLEOTIDE SEQUENCE [LARGE SCALE GENOMIC DNA]</scope>
    <source>
        <strain evidence="1 2">MAHUQ-54</strain>
    </source>
</reference>
<proteinExistence type="predicted"/>
<gene>
    <name evidence="1" type="ORF">V4F39_03045</name>
</gene>
<dbReference type="EMBL" id="JAZIBG010000009">
    <property type="protein sequence ID" value="MEF7612872.1"/>
    <property type="molecule type" value="Genomic_DNA"/>
</dbReference>
<evidence type="ECO:0000313" key="1">
    <source>
        <dbReference type="EMBL" id="MEF7612872.1"/>
    </source>
</evidence>
<organism evidence="1 2">
    <name type="scientific">Aquincola agrisoli</name>
    <dbReference type="NCBI Taxonomy" id="3119538"/>
    <lineage>
        <taxon>Bacteria</taxon>
        <taxon>Pseudomonadati</taxon>
        <taxon>Pseudomonadota</taxon>
        <taxon>Betaproteobacteria</taxon>
        <taxon>Burkholderiales</taxon>
        <taxon>Sphaerotilaceae</taxon>
        <taxon>Aquincola</taxon>
    </lineage>
</organism>
<accession>A0AAW9QCA2</accession>
<dbReference type="RefSeq" id="WP_332287768.1">
    <property type="nucleotide sequence ID" value="NZ_JAZIBG010000009.1"/>
</dbReference>
<name>A0AAW9QCA2_9BURK</name>